<comment type="caution">
    <text evidence="1">The sequence shown here is derived from an EMBL/GenBank/DDBJ whole genome shotgun (WGS) entry which is preliminary data.</text>
</comment>
<proteinExistence type="predicted"/>
<sequence>MAMRPRTNGTNDQTVTQTGHSRVLFRARQIFPLSLFRDQLIVEELRILWLKQQGPLANEIVSIMATDIASVNCAAGPFFGHVHVQSLTGGPEIMVDNLFRSDVYQIRSLVEGIALSAREGLRISHEDLQTEKQSLMRAGAIN</sequence>
<protein>
    <submittedName>
        <fullName evidence="1">Uncharacterized protein</fullName>
    </submittedName>
</protein>
<gene>
    <name evidence="1" type="ORF">A3G14_00440</name>
</gene>
<dbReference type="Proteomes" id="UP000177300">
    <property type="component" value="Unassembled WGS sequence"/>
</dbReference>
<accession>A0A1F5IA13</accession>
<organism evidence="1 2">
    <name type="scientific">Candidatus Curtissbacteria bacterium RIFCSPLOWO2_12_FULL_38_9</name>
    <dbReference type="NCBI Taxonomy" id="1797735"/>
    <lineage>
        <taxon>Bacteria</taxon>
        <taxon>Candidatus Curtissiibacteriota</taxon>
    </lineage>
</organism>
<reference evidence="1 2" key="1">
    <citation type="journal article" date="2016" name="Nat. Commun.">
        <title>Thousands of microbial genomes shed light on interconnected biogeochemical processes in an aquifer system.</title>
        <authorList>
            <person name="Anantharaman K."/>
            <person name="Brown C.T."/>
            <person name="Hug L.A."/>
            <person name="Sharon I."/>
            <person name="Castelle C.J."/>
            <person name="Probst A.J."/>
            <person name="Thomas B.C."/>
            <person name="Singh A."/>
            <person name="Wilkins M.J."/>
            <person name="Karaoz U."/>
            <person name="Brodie E.L."/>
            <person name="Williams K.H."/>
            <person name="Hubbard S.S."/>
            <person name="Banfield J.F."/>
        </authorList>
    </citation>
    <scope>NUCLEOTIDE SEQUENCE [LARGE SCALE GENOMIC DNA]</scope>
</reference>
<dbReference type="EMBL" id="MFBY01000040">
    <property type="protein sequence ID" value="OGE13228.1"/>
    <property type="molecule type" value="Genomic_DNA"/>
</dbReference>
<dbReference type="AlphaFoldDB" id="A0A1F5IA13"/>
<name>A0A1F5IA13_9BACT</name>
<evidence type="ECO:0000313" key="2">
    <source>
        <dbReference type="Proteomes" id="UP000177300"/>
    </source>
</evidence>
<evidence type="ECO:0000313" key="1">
    <source>
        <dbReference type="EMBL" id="OGE13228.1"/>
    </source>
</evidence>